<accession>U6RC50</accession>
<protein>
    <recommendedName>
        <fullName evidence="3">Lanthionine synthetase C-like protein</fullName>
    </recommendedName>
</protein>
<evidence type="ECO:0000313" key="2">
    <source>
        <dbReference type="Proteomes" id="UP000017831"/>
    </source>
</evidence>
<proteinExistence type="predicted"/>
<dbReference type="GO" id="GO:0031179">
    <property type="term" value="P:peptide modification"/>
    <property type="evidence" value="ECO:0007669"/>
    <property type="project" value="InterPro"/>
</dbReference>
<comment type="caution">
    <text evidence="1">The sequence shown here is derived from an EMBL/GenBank/DDBJ whole genome shotgun (WGS) entry which is preliminary data.</text>
</comment>
<dbReference type="Pfam" id="PF05147">
    <property type="entry name" value="LANC_like"/>
    <property type="match status" value="1"/>
</dbReference>
<dbReference type="GeneID" id="60061315"/>
<evidence type="ECO:0008006" key="3">
    <source>
        <dbReference type="Google" id="ProtNLM"/>
    </source>
</evidence>
<dbReference type="OrthoDB" id="1092992at2"/>
<dbReference type="Gene3D" id="1.50.10.20">
    <property type="match status" value="1"/>
</dbReference>
<reference evidence="1 2" key="1">
    <citation type="submission" date="2013-04" db="EMBL/GenBank/DDBJ databases">
        <title>The Genome Sequence of Bacteroides massiliensis DSM 17679.</title>
        <authorList>
            <consortium name="The Broad Institute Genomics Platform"/>
            <person name="Earl A."/>
            <person name="Ward D."/>
            <person name="Feldgarden M."/>
            <person name="Gevers D."/>
            <person name="Martens E."/>
            <person name="Fenner L."/>
            <person name="Roux V."/>
            <person name="Mallet M.N."/>
            <person name="Raoult D."/>
            <person name="Walker B."/>
            <person name="Young S."/>
            <person name="Zeng Q."/>
            <person name="Gargeya S."/>
            <person name="Fitzgerald M."/>
            <person name="Haas B."/>
            <person name="Abouelleil A."/>
            <person name="Allen A.W."/>
            <person name="Alvarado L."/>
            <person name="Arachchi H.M."/>
            <person name="Berlin A.M."/>
            <person name="Chapman S.B."/>
            <person name="Gainer-Dewar J."/>
            <person name="Goldberg J."/>
            <person name="Griggs A."/>
            <person name="Gujja S."/>
            <person name="Hansen M."/>
            <person name="Howarth C."/>
            <person name="Imamovic A."/>
            <person name="Ireland A."/>
            <person name="Larimer J."/>
            <person name="McCowan C."/>
            <person name="Murphy C."/>
            <person name="Pearson M."/>
            <person name="Poon T.W."/>
            <person name="Priest M."/>
            <person name="Roberts A."/>
            <person name="Saif S."/>
            <person name="Shea T."/>
            <person name="Sisk P."/>
            <person name="Sykes S."/>
            <person name="Wortman J."/>
            <person name="Nusbaum C."/>
            <person name="Birren B."/>
        </authorList>
    </citation>
    <scope>NUCLEOTIDE SEQUENCE [LARGE SCALE GENOMIC DNA]</scope>
    <source>
        <strain evidence="2">B84634 / Timone 84634 / DSM 17679 / JCM 13223</strain>
    </source>
</reference>
<keyword evidence="2" id="KW-1185">Reference proteome</keyword>
<dbReference type="EMBL" id="AQHY01000030">
    <property type="protein sequence ID" value="EOA53667.1"/>
    <property type="molecule type" value="Genomic_DNA"/>
</dbReference>
<dbReference type="STRING" id="1121098.HMPREF1534_02788"/>
<organism evidence="1 2">
    <name type="scientific">Phocaeicola massiliensis B84634 = Timone 84634 = DSM 17679 = JCM 13223</name>
    <dbReference type="NCBI Taxonomy" id="1121098"/>
    <lineage>
        <taxon>Bacteria</taxon>
        <taxon>Pseudomonadati</taxon>
        <taxon>Bacteroidota</taxon>
        <taxon>Bacteroidia</taxon>
        <taxon>Bacteroidales</taxon>
        <taxon>Bacteroidaceae</taxon>
        <taxon>Phocaeicola</taxon>
    </lineage>
</organism>
<name>U6RC50_9BACT</name>
<dbReference type="eggNOG" id="COG3279">
    <property type="taxonomic scope" value="Bacteria"/>
</dbReference>
<evidence type="ECO:0000313" key="1">
    <source>
        <dbReference type="EMBL" id="EOA53667.1"/>
    </source>
</evidence>
<dbReference type="RefSeq" id="WP_005942419.1">
    <property type="nucleotide sequence ID" value="NZ_KB905473.1"/>
</dbReference>
<dbReference type="Proteomes" id="UP000017831">
    <property type="component" value="Unassembled WGS sequence"/>
</dbReference>
<sequence>MADDNALLEKIANHYLFYGSFHSDLGLYNGKMGMVIFFFHYARYTGNSLYEDFAEEFLNEILEKLHTETPISFKRGLAGIGWGMLYLIKQGFMETDIQETFKDMDDKVMEYNLLYMKDRSLETGAKGIGLLSVRTLGQ</sequence>
<dbReference type="SUPFAM" id="SSF158745">
    <property type="entry name" value="LanC-like"/>
    <property type="match status" value="1"/>
</dbReference>
<dbReference type="PATRIC" id="fig|1121098.3.peg.2824"/>
<dbReference type="AlphaFoldDB" id="U6RC50"/>
<dbReference type="InterPro" id="IPR007822">
    <property type="entry name" value="LANC-like"/>
</dbReference>
<gene>
    <name evidence="1" type="ORF">HMPREF1534_02788</name>
</gene>
<dbReference type="HOGENOM" id="CLU_2116072_0_0_10"/>